<dbReference type="RefSeq" id="WP_248154004.1">
    <property type="nucleotide sequence ID" value="NZ_JALNMJ010000006.1"/>
</dbReference>
<protein>
    <submittedName>
        <fullName evidence="2">DUF2975 domain-containing protein</fullName>
    </submittedName>
</protein>
<gene>
    <name evidence="2" type="ORF">M0H32_11480</name>
</gene>
<dbReference type="Pfam" id="PF11188">
    <property type="entry name" value="DUF2975"/>
    <property type="match status" value="1"/>
</dbReference>
<feature type="transmembrane region" description="Helical" evidence="1">
    <location>
        <begin position="198"/>
        <end position="216"/>
    </location>
</feature>
<name>A0ABT0GTL9_9HYPH</name>
<accession>A0ABT0GTL9</accession>
<keyword evidence="3" id="KW-1185">Reference proteome</keyword>
<comment type="caution">
    <text evidence="2">The sequence shown here is derived from an EMBL/GenBank/DDBJ whole genome shotgun (WGS) entry which is preliminary data.</text>
</comment>
<keyword evidence="1" id="KW-1133">Transmembrane helix</keyword>
<sequence length="230" mass="25843">MQNDHNNFFVNHFVSRLQKKLVRRTQHPGINFSKMRETAMSSLDLDRDRRLDRIRRLAGVMKWVVAALFIVLVLTGLFLIAALIWPEPLGAGGETIDFGLVERPIAELPLLQRLGLAALTGIAFLLLTGTFWHIRRIFAQFQKTEFFSPATLSTVFAIGIWLIAFGALGAANDPICCFLASLDLPKDQRIIEMNIDGGAIFFTVLGTLMLLFGWILREAALIADENRQFV</sequence>
<dbReference type="Proteomes" id="UP001431221">
    <property type="component" value="Unassembled WGS sequence"/>
</dbReference>
<evidence type="ECO:0000313" key="3">
    <source>
        <dbReference type="Proteomes" id="UP001431221"/>
    </source>
</evidence>
<dbReference type="EMBL" id="JALNMJ010000006">
    <property type="protein sequence ID" value="MCK7612785.1"/>
    <property type="molecule type" value="Genomic_DNA"/>
</dbReference>
<keyword evidence="1" id="KW-0812">Transmembrane</keyword>
<proteinExistence type="predicted"/>
<evidence type="ECO:0000313" key="2">
    <source>
        <dbReference type="EMBL" id="MCK7612785.1"/>
    </source>
</evidence>
<keyword evidence="1" id="KW-0472">Membrane</keyword>
<organism evidence="2 3">
    <name type="scientific">Roseibium sediminicola</name>
    <dbReference type="NCBI Taxonomy" id="2933272"/>
    <lineage>
        <taxon>Bacteria</taxon>
        <taxon>Pseudomonadati</taxon>
        <taxon>Pseudomonadota</taxon>
        <taxon>Alphaproteobacteria</taxon>
        <taxon>Hyphomicrobiales</taxon>
        <taxon>Stappiaceae</taxon>
        <taxon>Roseibium</taxon>
    </lineage>
</organism>
<feature type="transmembrane region" description="Helical" evidence="1">
    <location>
        <begin position="63"/>
        <end position="85"/>
    </location>
</feature>
<feature type="transmembrane region" description="Helical" evidence="1">
    <location>
        <begin position="114"/>
        <end position="134"/>
    </location>
</feature>
<feature type="transmembrane region" description="Helical" evidence="1">
    <location>
        <begin position="146"/>
        <end position="164"/>
    </location>
</feature>
<reference evidence="2" key="1">
    <citation type="submission" date="2022-04" db="EMBL/GenBank/DDBJ databases">
        <title>Roseibium sp. CAU 1639 isolated from mud.</title>
        <authorList>
            <person name="Kim W."/>
        </authorList>
    </citation>
    <scope>NUCLEOTIDE SEQUENCE</scope>
    <source>
        <strain evidence="2">CAU 1639</strain>
    </source>
</reference>
<dbReference type="InterPro" id="IPR021354">
    <property type="entry name" value="DUF2975"/>
</dbReference>
<evidence type="ECO:0000256" key="1">
    <source>
        <dbReference type="SAM" id="Phobius"/>
    </source>
</evidence>